<organism evidence="3 4">
    <name type="scientific">Myriangium duriaei CBS 260.36</name>
    <dbReference type="NCBI Taxonomy" id="1168546"/>
    <lineage>
        <taxon>Eukaryota</taxon>
        <taxon>Fungi</taxon>
        <taxon>Dikarya</taxon>
        <taxon>Ascomycota</taxon>
        <taxon>Pezizomycotina</taxon>
        <taxon>Dothideomycetes</taxon>
        <taxon>Dothideomycetidae</taxon>
        <taxon>Myriangiales</taxon>
        <taxon>Myriangiaceae</taxon>
        <taxon>Myriangium</taxon>
    </lineage>
</organism>
<evidence type="ECO:0000313" key="4">
    <source>
        <dbReference type="Proteomes" id="UP000799439"/>
    </source>
</evidence>
<comment type="caution">
    <text evidence="3">The sequence shown here is derived from an EMBL/GenBank/DDBJ whole genome shotgun (WGS) entry which is preliminary data.</text>
</comment>
<feature type="region of interest" description="Disordered" evidence="1">
    <location>
        <begin position="1"/>
        <end position="90"/>
    </location>
</feature>
<evidence type="ECO:0000313" key="3">
    <source>
        <dbReference type="EMBL" id="KAF2150335.1"/>
    </source>
</evidence>
<dbReference type="Proteomes" id="UP000799439">
    <property type="component" value="Unassembled WGS sequence"/>
</dbReference>
<proteinExistence type="predicted"/>
<dbReference type="Gene3D" id="3.30.420.40">
    <property type="match status" value="2"/>
</dbReference>
<feature type="transmembrane region" description="Helical" evidence="2">
    <location>
        <begin position="99"/>
        <end position="119"/>
    </location>
</feature>
<feature type="compositionally biased region" description="Low complexity" evidence="1">
    <location>
        <begin position="42"/>
        <end position="68"/>
    </location>
</feature>
<reference evidence="3" key="1">
    <citation type="journal article" date="2020" name="Stud. Mycol.">
        <title>101 Dothideomycetes genomes: a test case for predicting lifestyles and emergence of pathogens.</title>
        <authorList>
            <person name="Haridas S."/>
            <person name="Albert R."/>
            <person name="Binder M."/>
            <person name="Bloem J."/>
            <person name="Labutti K."/>
            <person name="Salamov A."/>
            <person name="Andreopoulos B."/>
            <person name="Baker S."/>
            <person name="Barry K."/>
            <person name="Bills G."/>
            <person name="Bluhm B."/>
            <person name="Cannon C."/>
            <person name="Castanera R."/>
            <person name="Culley D."/>
            <person name="Daum C."/>
            <person name="Ezra D."/>
            <person name="Gonzalez J."/>
            <person name="Henrissat B."/>
            <person name="Kuo A."/>
            <person name="Liang C."/>
            <person name="Lipzen A."/>
            <person name="Lutzoni F."/>
            <person name="Magnuson J."/>
            <person name="Mondo S."/>
            <person name="Nolan M."/>
            <person name="Ohm R."/>
            <person name="Pangilinan J."/>
            <person name="Park H.-J."/>
            <person name="Ramirez L."/>
            <person name="Alfaro M."/>
            <person name="Sun H."/>
            <person name="Tritt A."/>
            <person name="Yoshinaga Y."/>
            <person name="Zwiers L.-H."/>
            <person name="Turgeon B."/>
            <person name="Goodwin S."/>
            <person name="Spatafora J."/>
            <person name="Crous P."/>
            <person name="Grigoriev I."/>
        </authorList>
    </citation>
    <scope>NUCLEOTIDE SEQUENCE</scope>
    <source>
        <strain evidence="3">CBS 260.36</strain>
    </source>
</reference>
<dbReference type="EMBL" id="ML996089">
    <property type="protein sequence ID" value="KAF2150335.1"/>
    <property type="molecule type" value="Genomic_DNA"/>
</dbReference>
<evidence type="ECO:0000256" key="2">
    <source>
        <dbReference type="SAM" id="Phobius"/>
    </source>
</evidence>
<keyword evidence="2" id="KW-0472">Membrane</keyword>
<accession>A0A9P4IXL6</accession>
<feature type="compositionally biased region" description="Basic residues" evidence="1">
    <location>
        <begin position="79"/>
        <end position="90"/>
    </location>
</feature>
<keyword evidence="2" id="KW-1133">Transmembrane helix</keyword>
<keyword evidence="2" id="KW-0812">Transmembrane</keyword>
<evidence type="ECO:0000256" key="1">
    <source>
        <dbReference type="SAM" id="MobiDB-lite"/>
    </source>
</evidence>
<keyword evidence="4" id="KW-1185">Reference proteome</keyword>
<protein>
    <submittedName>
        <fullName evidence="3">Uncharacterized protein</fullName>
    </submittedName>
</protein>
<name>A0A9P4IXL6_9PEZI</name>
<sequence length="507" mass="56233">MTVGATKAGMAAHSASHTNARDEVADETSIHHRLTTCVSGQSRSSTPSPSSGSVTPPSPTTSRAATPSAPTPMSDPPRHPRRRRTHPPRYIRHLRPSTAMILLFVSLSAGFLFLFLLAAPRPAPTSRAGVAFDLTPYSATVAVCDRNSHGRMVCTGIANVEGGEGWREFMGTRRDGRGSWEYTLPWVRDDVSIKNEGSEGGGGAGGAGMLLYKPMREVLQGALDEQCAWDRYRGGDWEERRPPLLHRIDMALMRGEARMREVVRNTMDAVREMVREWSRVPWLWWRGVLREHPVVGRWWLGEQLMCTPEGEGEGNVEGMLRTLKGAAEAYLGSKVRRVSVVVPSDLSRFQRQAIECVVGRLGLQITEPGFRIAAPMALQNAWDYSDDEVERPYLVVGYSRAELSATLAKEDDWRLEVEKRQTWDELGAEQGRWDKHHQQKVGKSLRGFLEGAKVQKLVLFGDRGSEAWLMDELSRILGKSSEELGVDGNCDVVFDPAKGAAAFWAVS</sequence>
<dbReference type="AlphaFoldDB" id="A0A9P4IXL6"/>
<gene>
    <name evidence="3" type="ORF">K461DRAFT_269805</name>
</gene>